<dbReference type="GO" id="GO:0003677">
    <property type="term" value="F:DNA binding"/>
    <property type="evidence" value="ECO:0007669"/>
    <property type="project" value="UniProtKB-KW"/>
</dbReference>
<dbReference type="GO" id="GO:0043657">
    <property type="term" value="C:host cell"/>
    <property type="evidence" value="ECO:0007669"/>
    <property type="project" value="UniProtKB-SubCell"/>
</dbReference>
<dbReference type="GO" id="GO:0046740">
    <property type="term" value="P:transport of virus in host, cell to cell"/>
    <property type="evidence" value="ECO:0007669"/>
    <property type="project" value="InterPro"/>
</dbReference>
<reference evidence="3" key="1">
    <citation type="submission" date="2020-08" db="EMBL/GenBank/DDBJ databases">
        <title>Plant Genome Project.</title>
        <authorList>
            <person name="Zhang R.-G."/>
        </authorList>
    </citation>
    <scope>NUCLEOTIDE SEQUENCE</scope>
    <source>
        <strain evidence="3">WSP0</strain>
        <tissue evidence="3">Leaf</tissue>
    </source>
</reference>
<evidence type="ECO:0000256" key="2">
    <source>
        <dbReference type="ARBA" id="ARBA00023125"/>
    </source>
</evidence>
<proteinExistence type="predicted"/>
<dbReference type="GO" id="GO:0033644">
    <property type="term" value="C:host cell membrane"/>
    <property type="evidence" value="ECO:0007669"/>
    <property type="project" value="InterPro"/>
</dbReference>
<dbReference type="AlphaFoldDB" id="A0AAV6IZH2"/>
<protein>
    <submittedName>
        <fullName evidence="3">Uncharacterized protein</fullName>
    </submittedName>
</protein>
<comment type="caution">
    <text evidence="3">The sequence shown here is derived from an EMBL/GenBank/DDBJ whole genome shotgun (WGS) entry which is preliminary data.</text>
</comment>
<evidence type="ECO:0000313" key="4">
    <source>
        <dbReference type="Proteomes" id="UP000823749"/>
    </source>
</evidence>
<keyword evidence="4" id="KW-1185">Reference proteome</keyword>
<gene>
    <name evidence="3" type="ORF">RHGRI_027244</name>
</gene>
<organism evidence="3 4">
    <name type="scientific">Rhododendron griersonianum</name>
    <dbReference type="NCBI Taxonomy" id="479676"/>
    <lineage>
        <taxon>Eukaryota</taxon>
        <taxon>Viridiplantae</taxon>
        <taxon>Streptophyta</taxon>
        <taxon>Embryophyta</taxon>
        <taxon>Tracheophyta</taxon>
        <taxon>Spermatophyta</taxon>
        <taxon>Magnoliopsida</taxon>
        <taxon>eudicotyledons</taxon>
        <taxon>Gunneridae</taxon>
        <taxon>Pentapetalae</taxon>
        <taxon>asterids</taxon>
        <taxon>Ericales</taxon>
        <taxon>Ericaceae</taxon>
        <taxon>Ericoideae</taxon>
        <taxon>Rhodoreae</taxon>
        <taxon>Rhododendron</taxon>
    </lineage>
</organism>
<sequence length="117" mass="12766">MSEIQNYTIDDNYVNTGIVDGVVNKKPTIINIEDPSIGARVVGTLFRGKALMIDQCKLRNKPQCLVNATGIVEVRISDTRVNGEVAIQARFAFPVTCPVTITYFGTAFAARDTTICP</sequence>
<dbReference type="EMBL" id="JACTNZ010000009">
    <property type="protein sequence ID" value="KAG5532907.1"/>
    <property type="molecule type" value="Genomic_DNA"/>
</dbReference>
<evidence type="ECO:0000256" key="1">
    <source>
        <dbReference type="ARBA" id="ARBA00004340"/>
    </source>
</evidence>
<accession>A0AAV6IZH2</accession>
<evidence type="ECO:0000313" key="3">
    <source>
        <dbReference type="EMBL" id="KAG5532907.1"/>
    </source>
</evidence>
<dbReference type="InterPro" id="IPR000211">
    <property type="entry name" value="Gemini_BL"/>
</dbReference>
<dbReference type="Proteomes" id="UP000823749">
    <property type="component" value="Chromosome 9"/>
</dbReference>
<dbReference type="Pfam" id="PF00845">
    <property type="entry name" value="Gemini_BL1"/>
    <property type="match status" value="1"/>
</dbReference>
<comment type="subcellular location">
    <subcellularLocation>
        <location evidence="1">Host cell</location>
    </subcellularLocation>
</comment>
<name>A0AAV6IZH2_9ERIC</name>
<keyword evidence="2" id="KW-0238">DNA-binding</keyword>